<dbReference type="PROSITE" id="PS00290">
    <property type="entry name" value="IG_MHC"/>
    <property type="match status" value="5"/>
</dbReference>
<gene>
    <name evidence="6" type="primary">Hvc2</name>
    <name evidence="6" type="ORF">GTO96_0000151</name>
</gene>
<dbReference type="EMBL" id="JAATIS010004040">
    <property type="protein sequence ID" value="KAG2462186.1"/>
    <property type="molecule type" value="Genomic_DNA"/>
</dbReference>
<dbReference type="Pfam" id="PF07654">
    <property type="entry name" value="C1-set"/>
    <property type="match status" value="8"/>
</dbReference>
<feature type="domain" description="Ig-like" evidence="5">
    <location>
        <begin position="289"/>
        <end position="383"/>
    </location>
</feature>
<feature type="compositionally biased region" description="Polar residues" evidence="3">
    <location>
        <begin position="332"/>
        <end position="344"/>
    </location>
</feature>
<accession>A0A8X7X6A5</accession>
<feature type="domain" description="Ig-like" evidence="5">
    <location>
        <begin position="701"/>
        <end position="784"/>
    </location>
</feature>
<keyword evidence="4" id="KW-0472">Membrane</keyword>
<evidence type="ECO:0000256" key="1">
    <source>
        <dbReference type="ARBA" id="ARBA00023157"/>
    </source>
</evidence>
<keyword evidence="2" id="KW-0393">Immunoglobulin domain</keyword>
<dbReference type="Gene3D" id="2.60.40.10">
    <property type="entry name" value="Immunoglobulins"/>
    <property type="match status" value="11"/>
</dbReference>
<evidence type="ECO:0000256" key="3">
    <source>
        <dbReference type="SAM" id="MobiDB-lite"/>
    </source>
</evidence>
<evidence type="ECO:0000313" key="6">
    <source>
        <dbReference type="EMBL" id="KAG2462186.1"/>
    </source>
</evidence>
<dbReference type="InterPro" id="IPR003597">
    <property type="entry name" value="Ig_C1-set"/>
</dbReference>
<dbReference type="InterPro" id="IPR007110">
    <property type="entry name" value="Ig-like_dom"/>
</dbReference>
<keyword evidence="7" id="KW-1185">Reference proteome</keyword>
<feature type="domain" description="Ig-like" evidence="5">
    <location>
        <begin position="388"/>
        <end position="472"/>
    </location>
</feature>
<dbReference type="PROSITE" id="PS50835">
    <property type="entry name" value="IG_LIKE"/>
    <property type="match status" value="8"/>
</dbReference>
<dbReference type="InterPro" id="IPR036179">
    <property type="entry name" value="Ig-like_dom_sf"/>
</dbReference>
<name>A0A8X7X6A5_POLSE</name>
<dbReference type="InterPro" id="IPR013783">
    <property type="entry name" value="Ig-like_fold"/>
</dbReference>
<keyword evidence="1" id="KW-1015">Disulfide bond</keyword>
<feature type="region of interest" description="Disordered" evidence="3">
    <location>
        <begin position="324"/>
        <end position="344"/>
    </location>
</feature>
<feature type="domain" description="Ig-like" evidence="5">
    <location>
        <begin position="1016"/>
        <end position="1117"/>
    </location>
</feature>
<dbReference type="SMART" id="SM00407">
    <property type="entry name" value="IGc1"/>
    <property type="match status" value="8"/>
</dbReference>
<keyword evidence="4" id="KW-1133">Transmembrane helix</keyword>
<evidence type="ECO:0000256" key="2">
    <source>
        <dbReference type="ARBA" id="ARBA00023319"/>
    </source>
</evidence>
<keyword evidence="4" id="KW-0812">Transmembrane</keyword>
<feature type="domain" description="Ig-like" evidence="5">
    <location>
        <begin position="1122"/>
        <end position="1215"/>
    </location>
</feature>
<dbReference type="CDD" id="cd00098">
    <property type="entry name" value="IgC1"/>
    <property type="match status" value="3"/>
</dbReference>
<protein>
    <submittedName>
        <fullName evidence="6">HVC2 protein</fullName>
    </submittedName>
</protein>
<feature type="transmembrane region" description="Helical" evidence="4">
    <location>
        <begin position="1242"/>
        <end position="1266"/>
    </location>
</feature>
<dbReference type="InterPro" id="IPR050380">
    <property type="entry name" value="Immune_Resp_Modulators"/>
</dbReference>
<reference evidence="6 7" key="1">
    <citation type="journal article" date="2021" name="Cell">
        <title>Tracing the genetic footprints of vertebrate landing in non-teleost ray-finned fishes.</title>
        <authorList>
            <person name="Bi X."/>
            <person name="Wang K."/>
            <person name="Yang L."/>
            <person name="Pan H."/>
            <person name="Jiang H."/>
            <person name="Wei Q."/>
            <person name="Fang M."/>
            <person name="Yu H."/>
            <person name="Zhu C."/>
            <person name="Cai Y."/>
            <person name="He Y."/>
            <person name="Gan X."/>
            <person name="Zeng H."/>
            <person name="Yu D."/>
            <person name="Zhu Y."/>
            <person name="Jiang H."/>
            <person name="Qiu Q."/>
            <person name="Yang H."/>
            <person name="Zhang Y.E."/>
            <person name="Wang W."/>
            <person name="Zhu M."/>
            <person name="He S."/>
            <person name="Zhang G."/>
        </authorList>
    </citation>
    <scope>NUCLEOTIDE SEQUENCE [LARGE SCALE GENOMIC DNA]</scope>
    <source>
        <strain evidence="6">Bchr_013</strain>
    </source>
</reference>
<organism evidence="6 7">
    <name type="scientific">Polypterus senegalus</name>
    <name type="common">Senegal bichir</name>
    <dbReference type="NCBI Taxonomy" id="55291"/>
    <lineage>
        <taxon>Eukaryota</taxon>
        <taxon>Metazoa</taxon>
        <taxon>Chordata</taxon>
        <taxon>Craniata</taxon>
        <taxon>Vertebrata</taxon>
        <taxon>Euteleostomi</taxon>
        <taxon>Actinopterygii</taxon>
        <taxon>Polypteriformes</taxon>
        <taxon>Polypteridae</taxon>
        <taxon>Polypterus</taxon>
    </lineage>
</organism>
<feature type="domain" description="Ig-like" evidence="5">
    <location>
        <begin position="92"/>
        <end position="184"/>
    </location>
</feature>
<evidence type="ECO:0000259" key="5">
    <source>
        <dbReference type="PROSITE" id="PS50835"/>
    </source>
</evidence>
<feature type="domain" description="Ig-like" evidence="5">
    <location>
        <begin position="496"/>
        <end position="590"/>
    </location>
</feature>
<evidence type="ECO:0000256" key="4">
    <source>
        <dbReference type="SAM" id="Phobius"/>
    </source>
</evidence>
<sequence length="1270" mass="143247">MSQLNKTILACMVLNYQKGTDIKWNSMNLTSSSKLEMKDTKIEATSVLWSQIEILHEDWLKNKYSCNVSHASLKQPVMKETSFCSACYSQEPTIMIKGPFRNKSAKSDVHFKCIINGTYTGNVSWKLNENDISSHKNETTFSGIVSHLMLPDLKWETAKVINCSITDICLSRKYSPTGIEASLTIRDPSVTLTVKPNQTQTVLQCKASGFKTKEITFKCFKDGESQEYGKKANLSKIEEEEDGLFSQTVEFYNVSTEWNKGVFLLCQANDTRSSKISKCTDDTRQKVKPVVYLDGPNFEEPANKLTATCLVVGPNLDGVDISWKVGSPNPTPQTENPKDNGNGTQTVWSKLNISEDWKQGHEIVCQVKDACGLHETKTIKKVSNISTPIVKIMRPPEYDLTEGKANLICIITDFFPSDISVKWLKNQKNVSSTQFINDCPVLNGNVFSMVSRINITEEDWKSGASFTCMVKHYFSDKWQKVASPSNLFASFKNVDPKIILVTSKSEGTSNERRLLCMISEFSPKELSIKWYKDNKTVDKGVTTLKPAMSQDGLFSQTSQLIANDTEWKMGHKYKCEAERKSGTPVSQSIDKCTDDTRQKVKPVVYLDGPNFEEPPNKLTVTCLVVGPNLEDVVISWKVGSPNHTPQTEKPKDNGNGTQTVWSKWDISEDWKQGNEIVCQVIDACGLQETKTIKKVSNISAPILKIMRPPEYDLTDHAHLICIITNFFPSDISVKWLKNQKNVSSTQFINDCPVLNGNVFSMVSRINITEEDWKSGATFTCMVNHYFSDVWQKVASPSNLFASFKNVDPKINLVTSKSESTSNERRLLCMISEFSPKELSIKWYKDDQTEDKRVTTLKPTMSQDGLFSQTSQLIANDTEWKMGLKYKCEAKGKSGKPVSQSIDKCTDLRNSSLNTVVYLLRPSVEDDFHNKSLNATCMIIGPDLGGITVTWKVGNIEQKENTKTSHTFKNGKDVITSMLEKIEDAWKNFETIICEVKLPCNEKQIHKVSKVKAPKKPRITIFEPSEAELSRSSHVNLVCLINGFNPPDIFVQWKWKNVLISSSNYSNSEVTAGKNIDGNVTYTMYSKLQVEKTHSDVDSYSCIAGHESEKELISETITNVFKPIIPTRPRAVIFQSEKELICLVYGFSPKDIQVKWSLKKDDSLNYTTEHPSKGKDGKFTTNSRIQFSENEWLPGMVYTCSVVHNSTNTNLSVNISKQEIVKEEYFYDESTTYIVPEDDLQGIWNTACTFIILFLVSFLYSAFVTVIKISK</sequence>
<dbReference type="FunFam" id="2.60.40.10:FF:000283">
    <property type="entry name" value="Immunoglobulin kappa constant"/>
    <property type="match status" value="1"/>
</dbReference>
<feature type="non-terminal residue" evidence="6">
    <location>
        <position position="1"/>
    </location>
</feature>
<dbReference type="Proteomes" id="UP000886611">
    <property type="component" value="Unassembled WGS sequence"/>
</dbReference>
<dbReference type="SUPFAM" id="SSF48726">
    <property type="entry name" value="Immunoglobulin"/>
    <property type="match status" value="12"/>
</dbReference>
<dbReference type="AlphaFoldDB" id="A0A8X7X6A5"/>
<dbReference type="FunFam" id="2.60.40.10:FF:000463">
    <property type="entry name" value="Immunoglobulin heavy constant gamma 1"/>
    <property type="match status" value="1"/>
</dbReference>
<comment type="caution">
    <text evidence="6">The sequence shown here is derived from an EMBL/GenBank/DDBJ whole genome shotgun (WGS) entry which is preliminary data.</text>
</comment>
<dbReference type="InterPro" id="IPR003006">
    <property type="entry name" value="Ig/MHC_CS"/>
</dbReference>
<feature type="non-terminal residue" evidence="6">
    <location>
        <position position="1270"/>
    </location>
</feature>
<feature type="domain" description="Ig-like" evidence="5">
    <location>
        <begin position="808"/>
        <end position="902"/>
    </location>
</feature>
<proteinExistence type="predicted"/>
<evidence type="ECO:0000313" key="7">
    <source>
        <dbReference type="Proteomes" id="UP000886611"/>
    </source>
</evidence>
<dbReference type="PANTHER" id="PTHR23411">
    <property type="entry name" value="TAPASIN"/>
    <property type="match status" value="1"/>
</dbReference>